<proteinExistence type="predicted"/>
<protein>
    <submittedName>
        <fullName evidence="2">Uncharacterized protein</fullName>
    </submittedName>
</protein>
<dbReference type="KEGG" id="dpl:KGM_212745"/>
<sequence length="498" mass="57138">MTVKKGSRSGGQAAIVARQKLHNTNQHIDIAAINKTSYTFNVTVGFNEKDQLQLMKKDEGDDDKKVKDYDKVKQENISVDDITNCVNIESYNNCENTLVFYITRNHSREAVALRFENEQDFKRIYFTYKYFKMRNRLTKNAANHYSTDSLFVKKKNDSYNSKINNVDDYSFVSKTKSDFDLQTVDDEGVTHISVQQKGTASRYDQPLSLIGLRNDLRDGEVDGVIYTDLEIQNKPEKKRLFHKKTKAPPPPPPLNKDTPKVLKGEFVRVNVERSPDVAPKNKKHNKIPDILVFRDNKTKKTSPNSNLWAVSNKVNNGYESDREEWRGSRSQFSTTAFDSLARPTKMAMALTLKKPQRIDPVPQYFRLTSDQPKLTPTPFRPNNFLQRPRLPRLSPEIKRSLSTDHRKFTSLQSLEIPKKLSEPKKQDKKNYSIISNRITGLTNKLRDLGSGNTIGRFRSQDVTLKPVLKNDKRPIVRTCSAEPPKKVTFSAFATVQVV</sequence>
<dbReference type="AlphaFoldDB" id="A0A212F247"/>
<dbReference type="EMBL" id="AGBW02010783">
    <property type="protein sequence ID" value="OWR47802.1"/>
    <property type="molecule type" value="Genomic_DNA"/>
</dbReference>
<accession>A0A212F247</accession>
<keyword evidence="3" id="KW-1185">Reference proteome</keyword>
<dbReference type="OrthoDB" id="8195288at2759"/>
<gene>
    <name evidence="2" type="ORF">KGM_212745</name>
</gene>
<organism evidence="2 3">
    <name type="scientific">Danaus plexippus plexippus</name>
    <dbReference type="NCBI Taxonomy" id="278856"/>
    <lineage>
        <taxon>Eukaryota</taxon>
        <taxon>Metazoa</taxon>
        <taxon>Ecdysozoa</taxon>
        <taxon>Arthropoda</taxon>
        <taxon>Hexapoda</taxon>
        <taxon>Insecta</taxon>
        <taxon>Pterygota</taxon>
        <taxon>Neoptera</taxon>
        <taxon>Endopterygota</taxon>
        <taxon>Lepidoptera</taxon>
        <taxon>Glossata</taxon>
        <taxon>Ditrysia</taxon>
        <taxon>Papilionoidea</taxon>
        <taxon>Nymphalidae</taxon>
        <taxon>Danainae</taxon>
        <taxon>Danaini</taxon>
        <taxon>Danaina</taxon>
        <taxon>Danaus</taxon>
        <taxon>Danaus</taxon>
    </lineage>
</organism>
<name>A0A212F247_DANPL</name>
<evidence type="ECO:0000313" key="3">
    <source>
        <dbReference type="Proteomes" id="UP000007151"/>
    </source>
</evidence>
<dbReference type="Proteomes" id="UP000007151">
    <property type="component" value="Unassembled WGS sequence"/>
</dbReference>
<feature type="region of interest" description="Disordered" evidence="1">
    <location>
        <begin position="368"/>
        <end position="394"/>
    </location>
</feature>
<reference evidence="2 3" key="1">
    <citation type="journal article" date="2011" name="Cell">
        <title>The monarch butterfly genome yields insights into long-distance migration.</title>
        <authorList>
            <person name="Zhan S."/>
            <person name="Merlin C."/>
            <person name="Boore J.L."/>
            <person name="Reppert S.M."/>
        </authorList>
    </citation>
    <scope>NUCLEOTIDE SEQUENCE [LARGE SCALE GENOMIC DNA]</scope>
    <source>
        <strain evidence="2">F-2</strain>
    </source>
</reference>
<dbReference type="eggNOG" id="ENOG502TKXB">
    <property type="taxonomic scope" value="Eukaryota"/>
</dbReference>
<comment type="caution">
    <text evidence="2">The sequence shown here is derived from an EMBL/GenBank/DDBJ whole genome shotgun (WGS) entry which is preliminary data.</text>
</comment>
<evidence type="ECO:0000256" key="1">
    <source>
        <dbReference type="SAM" id="MobiDB-lite"/>
    </source>
</evidence>
<evidence type="ECO:0000313" key="2">
    <source>
        <dbReference type="EMBL" id="OWR47802.1"/>
    </source>
</evidence>